<organism evidence="3 4">
    <name type="scientific">Caballeronia udeis</name>
    <dbReference type="NCBI Taxonomy" id="1232866"/>
    <lineage>
        <taxon>Bacteria</taxon>
        <taxon>Pseudomonadati</taxon>
        <taxon>Pseudomonadota</taxon>
        <taxon>Betaproteobacteria</taxon>
        <taxon>Burkholderiales</taxon>
        <taxon>Burkholderiaceae</taxon>
        <taxon>Caballeronia</taxon>
    </lineage>
</organism>
<sequence length="381" mass="41694">MKKFFNLATTMNLHPFKLERIMSEWQNHVQCDLSSSGVDAVHLEELVSAEEILELRSSTKIRFVQTNGPVELRDAILRRYPTADRDNVLVTNGSSEALMVLLWHLCTPGYEIVEISPTYSLVAGLARTFGATVKQVELSEKNGWSLDTVALDQVITPGTQAIYVCNPNNPTGSILTDAEMHAIAAAAKRVGALLIADEIYHGAELDGVPTKTFLGMYDNTVVTSSLSKAYGLAGLRLGWMVGPKALVAKVWTYHDYTTTTATALSVRLAEIALEPTREKRLFDRAIGIAHRNIEILDKWVADNSDIVSGTRTKVGGLAFIRYHIGAESEALALELIKSQGLLVGPGSYFGQENHFRIGYSVPHLEDGLKRLAAGLRAKASE</sequence>
<keyword evidence="1 3" id="KW-0032">Aminotransferase</keyword>
<evidence type="ECO:0000313" key="3">
    <source>
        <dbReference type="EMBL" id="MFK4444212.1"/>
    </source>
</evidence>
<gene>
    <name evidence="3" type="ORF">ABH943_004234</name>
</gene>
<dbReference type="PANTHER" id="PTHR43510:SF1">
    <property type="entry name" value="AMINOTRANSFERASE FUNCTION, HYPOTHETICAL (EUROFUNG)"/>
    <property type="match status" value="1"/>
</dbReference>
<keyword evidence="4" id="KW-1185">Reference proteome</keyword>
<dbReference type="RefSeq" id="WP_404609241.1">
    <property type="nucleotide sequence ID" value="NZ_JBIYDN010000013.1"/>
</dbReference>
<dbReference type="InterPro" id="IPR015421">
    <property type="entry name" value="PyrdxlP-dep_Trfase_major"/>
</dbReference>
<reference evidence="3 4" key="1">
    <citation type="submission" date="2024-10" db="EMBL/GenBank/DDBJ databases">
        <authorList>
            <person name="Deangelis K."/>
            <person name="Huntemann M."/>
            <person name="Clum A."/>
            <person name="Wang J."/>
            <person name="Palaniappan K."/>
            <person name="Ritter S."/>
            <person name="Chen I.-M."/>
            <person name="Stamatis D."/>
            <person name="Reddy T."/>
            <person name="O'Malley R."/>
            <person name="Daum C."/>
            <person name="Ng V."/>
            <person name="Ivanova N."/>
            <person name="Kyrpides N."/>
            <person name="Woyke T."/>
        </authorList>
    </citation>
    <scope>NUCLEOTIDE SEQUENCE [LARGE SCALE GENOMIC DNA]</scope>
    <source>
        <strain evidence="3 4">GAS97</strain>
    </source>
</reference>
<dbReference type="InterPro" id="IPR004838">
    <property type="entry name" value="NHTrfase_class1_PyrdxlP-BS"/>
</dbReference>
<evidence type="ECO:0000256" key="1">
    <source>
        <dbReference type="RuleBase" id="RU000481"/>
    </source>
</evidence>
<dbReference type="PROSITE" id="PS00105">
    <property type="entry name" value="AA_TRANSFER_CLASS_1"/>
    <property type="match status" value="1"/>
</dbReference>
<accession>A0ABW8ML62</accession>
<dbReference type="InterPro" id="IPR004839">
    <property type="entry name" value="Aminotransferase_I/II_large"/>
</dbReference>
<feature type="domain" description="Aminotransferase class I/classII large" evidence="2">
    <location>
        <begin position="52"/>
        <end position="361"/>
    </location>
</feature>
<comment type="similarity">
    <text evidence="1">Belongs to the class-I pyridoxal-phosphate-dependent aminotransferase family.</text>
</comment>
<evidence type="ECO:0000313" key="4">
    <source>
        <dbReference type="Proteomes" id="UP001620514"/>
    </source>
</evidence>
<proteinExistence type="inferred from homology"/>
<dbReference type="SUPFAM" id="SSF53383">
    <property type="entry name" value="PLP-dependent transferases"/>
    <property type="match status" value="1"/>
</dbReference>
<dbReference type="EC" id="2.6.1.-" evidence="1"/>
<comment type="cofactor">
    <cofactor evidence="1">
        <name>pyridoxal 5'-phosphate</name>
        <dbReference type="ChEBI" id="CHEBI:597326"/>
    </cofactor>
</comment>
<comment type="caution">
    <text evidence="3">The sequence shown here is derived from an EMBL/GenBank/DDBJ whole genome shotgun (WGS) entry which is preliminary data.</text>
</comment>
<dbReference type="CDD" id="cd00609">
    <property type="entry name" value="AAT_like"/>
    <property type="match status" value="1"/>
</dbReference>
<keyword evidence="1" id="KW-0808">Transferase</keyword>
<dbReference type="Proteomes" id="UP001620514">
    <property type="component" value="Unassembled WGS sequence"/>
</dbReference>
<evidence type="ECO:0000259" key="2">
    <source>
        <dbReference type="Pfam" id="PF00155"/>
    </source>
</evidence>
<dbReference type="Gene3D" id="3.40.640.10">
    <property type="entry name" value="Type I PLP-dependent aspartate aminotransferase-like (Major domain)"/>
    <property type="match status" value="1"/>
</dbReference>
<dbReference type="Gene3D" id="3.90.1150.10">
    <property type="entry name" value="Aspartate Aminotransferase, domain 1"/>
    <property type="match status" value="1"/>
</dbReference>
<dbReference type="InterPro" id="IPR015424">
    <property type="entry name" value="PyrdxlP-dep_Trfase"/>
</dbReference>
<dbReference type="PANTHER" id="PTHR43510">
    <property type="entry name" value="AMINOTRANSFERASE FUNCTION, HYPOTHETICAL (EUROFUNG)"/>
    <property type="match status" value="1"/>
</dbReference>
<name>A0ABW8ML62_9BURK</name>
<dbReference type="EMBL" id="JBIYDN010000013">
    <property type="protein sequence ID" value="MFK4444212.1"/>
    <property type="molecule type" value="Genomic_DNA"/>
</dbReference>
<dbReference type="GO" id="GO:0008483">
    <property type="term" value="F:transaminase activity"/>
    <property type="evidence" value="ECO:0007669"/>
    <property type="project" value="UniProtKB-KW"/>
</dbReference>
<dbReference type="Pfam" id="PF00155">
    <property type="entry name" value="Aminotran_1_2"/>
    <property type="match status" value="1"/>
</dbReference>
<reference evidence="3 4" key="2">
    <citation type="submission" date="2024-11" db="EMBL/GenBank/DDBJ databases">
        <title>Using genomics to understand microbial adaptation to soil warming.</title>
        <authorList>
            <person name="Deangelis K.M. PhD."/>
        </authorList>
    </citation>
    <scope>NUCLEOTIDE SEQUENCE [LARGE SCALE GENOMIC DNA]</scope>
    <source>
        <strain evidence="3 4">GAS97</strain>
    </source>
</reference>
<dbReference type="InterPro" id="IPR015422">
    <property type="entry name" value="PyrdxlP-dep_Trfase_small"/>
</dbReference>
<protein>
    <recommendedName>
        <fullName evidence="1">Aminotransferase</fullName>
        <ecNumber evidence="1">2.6.1.-</ecNumber>
    </recommendedName>
</protein>